<dbReference type="GO" id="GO:0008930">
    <property type="term" value="F:methylthioadenosine nucleosidase activity"/>
    <property type="evidence" value="ECO:0007669"/>
    <property type="project" value="TreeGrafter"/>
</dbReference>
<dbReference type="PANTHER" id="PTHR46832:SF1">
    <property type="entry name" value="5'-METHYLTHIOADENOSINE_S-ADENOSYLHOMOCYSTEINE NUCLEOSIDASE"/>
    <property type="match status" value="1"/>
</dbReference>
<dbReference type="GO" id="GO:0019284">
    <property type="term" value="P:L-methionine salvage from S-adenosylmethionine"/>
    <property type="evidence" value="ECO:0007669"/>
    <property type="project" value="TreeGrafter"/>
</dbReference>
<dbReference type="CDD" id="cd09008">
    <property type="entry name" value="MTAN"/>
    <property type="match status" value="1"/>
</dbReference>
<dbReference type="GO" id="GO:0008782">
    <property type="term" value="F:adenosylhomocysteine nucleosidase activity"/>
    <property type="evidence" value="ECO:0007669"/>
    <property type="project" value="TreeGrafter"/>
</dbReference>
<dbReference type="Gene3D" id="3.40.50.1580">
    <property type="entry name" value="Nucleoside phosphorylase domain"/>
    <property type="match status" value="1"/>
</dbReference>
<dbReference type="KEGG" id="ntg:NSCAC_1083"/>
<reference evidence="2 3" key="1">
    <citation type="submission" date="2020-03" db="EMBL/GenBank/DDBJ databases">
        <authorList>
            <person name="Picone N."/>
        </authorList>
    </citation>
    <scope>NUCLEOTIDE SEQUENCE [LARGE SCALE GENOMIC DNA]</scope>
    <source>
        <strain evidence="2">NSCAC1</strain>
    </source>
</reference>
<feature type="domain" description="Nucleoside phosphorylase" evidence="1">
    <location>
        <begin position="36"/>
        <end position="187"/>
    </location>
</feature>
<keyword evidence="3" id="KW-1185">Reference proteome</keyword>
<name>A0A7G1Q9Y6_9GAMM</name>
<dbReference type="RefSeq" id="WP_197743814.1">
    <property type="nucleotide sequence ID" value="NZ_LR778175.1"/>
</dbReference>
<dbReference type="Proteomes" id="UP000516072">
    <property type="component" value="Chromosome"/>
</dbReference>
<dbReference type="PANTHER" id="PTHR46832">
    <property type="entry name" value="5'-METHYLTHIOADENOSINE/S-ADENOSYLHOMOCYSTEINE NUCLEOSIDASE"/>
    <property type="match status" value="1"/>
</dbReference>
<accession>A0A7G1Q9Y6</accession>
<dbReference type="AlphaFoldDB" id="A0A7G1Q9Y6"/>
<dbReference type="SUPFAM" id="SSF53167">
    <property type="entry name" value="Purine and uridine phosphorylases"/>
    <property type="match status" value="1"/>
</dbReference>
<organism evidence="2 3">
    <name type="scientific">Candidatus Nitrosacidococcus tergens</name>
    <dbReference type="NCBI Taxonomy" id="553981"/>
    <lineage>
        <taxon>Bacteria</taxon>
        <taxon>Pseudomonadati</taxon>
        <taxon>Pseudomonadota</taxon>
        <taxon>Gammaproteobacteria</taxon>
        <taxon>Chromatiales</taxon>
        <taxon>Chromatiaceae</taxon>
        <taxon>Candidatus Nitrosacidococcus</taxon>
    </lineage>
</organism>
<dbReference type="GO" id="GO:0009116">
    <property type="term" value="P:nucleoside metabolic process"/>
    <property type="evidence" value="ECO:0007669"/>
    <property type="project" value="InterPro"/>
</dbReference>
<dbReference type="InterPro" id="IPR035994">
    <property type="entry name" value="Nucleoside_phosphorylase_sf"/>
</dbReference>
<proteinExistence type="predicted"/>
<evidence type="ECO:0000313" key="3">
    <source>
        <dbReference type="Proteomes" id="UP000516072"/>
    </source>
</evidence>
<dbReference type="EMBL" id="LR778175">
    <property type="protein sequence ID" value="CAB1276268.1"/>
    <property type="molecule type" value="Genomic_DNA"/>
</dbReference>
<gene>
    <name evidence="2" type="ORF">NSCAC_1083</name>
</gene>
<sequence length="195" mass="22017">MNKNKLVIENIEYHNPLFVFAIKDEEVGKFQDFPLLFTGVGKINAAYELTKIILKNRPDIILNLGTAGSNVFKPGDVVCCTQFIQRDMDVTALGIEKYQTPFTDEPFLLEHGIQINRLKLGICGTGDSFETAHNTSDYNVLDMEAYPLAFIAKKEQIPFVCIKYITDSAGDNSAQEWNQQLMKAADKLREAVFDR</sequence>
<protein>
    <submittedName>
        <fullName evidence="2">Nucleosidase</fullName>
    </submittedName>
</protein>
<evidence type="ECO:0000313" key="2">
    <source>
        <dbReference type="EMBL" id="CAB1276268.1"/>
    </source>
</evidence>
<dbReference type="Pfam" id="PF01048">
    <property type="entry name" value="PNP_UDP_1"/>
    <property type="match status" value="1"/>
</dbReference>
<dbReference type="GO" id="GO:0005829">
    <property type="term" value="C:cytosol"/>
    <property type="evidence" value="ECO:0007669"/>
    <property type="project" value="TreeGrafter"/>
</dbReference>
<evidence type="ECO:0000259" key="1">
    <source>
        <dbReference type="Pfam" id="PF01048"/>
    </source>
</evidence>
<dbReference type="InterPro" id="IPR000845">
    <property type="entry name" value="Nucleoside_phosphorylase_d"/>
</dbReference>